<organism evidence="5 6">
    <name type="scientific">Candidatus Schekmanbacteria bacterium RBG_16_38_10</name>
    <dbReference type="NCBI Taxonomy" id="1817879"/>
    <lineage>
        <taxon>Bacteria</taxon>
        <taxon>Candidatus Schekmaniibacteriota</taxon>
    </lineage>
</organism>
<feature type="transmembrane region" description="Helical" evidence="4">
    <location>
        <begin position="12"/>
        <end position="31"/>
    </location>
</feature>
<evidence type="ECO:0000256" key="4">
    <source>
        <dbReference type="SAM" id="Phobius"/>
    </source>
</evidence>
<dbReference type="Gene3D" id="3.90.550.10">
    <property type="entry name" value="Spore Coat Polysaccharide Biosynthesis Protein SpsA, Chain A"/>
    <property type="match status" value="1"/>
</dbReference>
<dbReference type="AlphaFoldDB" id="A0A1F7RYA8"/>
<gene>
    <name evidence="5" type="ORF">A2W05_04185</name>
</gene>
<feature type="transmembrane region" description="Helical" evidence="4">
    <location>
        <begin position="332"/>
        <end position="356"/>
    </location>
</feature>
<evidence type="ECO:0008006" key="7">
    <source>
        <dbReference type="Google" id="ProtNLM"/>
    </source>
</evidence>
<protein>
    <recommendedName>
        <fullName evidence="7">Glycosyl transferase family 2</fullName>
    </recommendedName>
</protein>
<dbReference type="PANTHER" id="PTHR43630">
    <property type="entry name" value="POLY-BETA-1,6-N-ACETYL-D-GLUCOSAMINE SYNTHASE"/>
    <property type="match status" value="1"/>
</dbReference>
<dbReference type="GO" id="GO:0016757">
    <property type="term" value="F:glycosyltransferase activity"/>
    <property type="evidence" value="ECO:0007669"/>
    <property type="project" value="UniProtKB-KW"/>
</dbReference>
<keyword evidence="4" id="KW-0812">Transmembrane</keyword>
<dbReference type="EMBL" id="MGDE01000107">
    <property type="protein sequence ID" value="OGL46038.1"/>
    <property type="molecule type" value="Genomic_DNA"/>
</dbReference>
<comment type="caution">
    <text evidence="5">The sequence shown here is derived from an EMBL/GenBank/DDBJ whole genome shotgun (WGS) entry which is preliminary data.</text>
</comment>
<dbReference type="SUPFAM" id="SSF53448">
    <property type="entry name" value="Nucleotide-diphospho-sugar transferases"/>
    <property type="match status" value="1"/>
</dbReference>
<comment type="similarity">
    <text evidence="1">Belongs to the glycosyltransferase 2 family.</text>
</comment>
<keyword evidence="4" id="KW-1133">Transmembrane helix</keyword>
<feature type="transmembrane region" description="Helical" evidence="4">
    <location>
        <begin position="405"/>
        <end position="426"/>
    </location>
</feature>
<dbReference type="Pfam" id="PF13641">
    <property type="entry name" value="Glyco_tranf_2_3"/>
    <property type="match status" value="1"/>
</dbReference>
<dbReference type="CDD" id="cd06423">
    <property type="entry name" value="CESA_like"/>
    <property type="match status" value="1"/>
</dbReference>
<reference evidence="5 6" key="1">
    <citation type="journal article" date="2016" name="Nat. Commun.">
        <title>Thousands of microbial genomes shed light on interconnected biogeochemical processes in an aquifer system.</title>
        <authorList>
            <person name="Anantharaman K."/>
            <person name="Brown C.T."/>
            <person name="Hug L.A."/>
            <person name="Sharon I."/>
            <person name="Castelle C.J."/>
            <person name="Probst A.J."/>
            <person name="Thomas B.C."/>
            <person name="Singh A."/>
            <person name="Wilkins M.J."/>
            <person name="Karaoz U."/>
            <person name="Brodie E.L."/>
            <person name="Williams K.H."/>
            <person name="Hubbard S.S."/>
            <person name="Banfield J.F."/>
        </authorList>
    </citation>
    <scope>NUCLEOTIDE SEQUENCE [LARGE SCALE GENOMIC DNA]</scope>
</reference>
<evidence type="ECO:0000256" key="3">
    <source>
        <dbReference type="ARBA" id="ARBA00022679"/>
    </source>
</evidence>
<evidence type="ECO:0000313" key="5">
    <source>
        <dbReference type="EMBL" id="OGL46038.1"/>
    </source>
</evidence>
<feature type="transmembrane region" description="Helical" evidence="4">
    <location>
        <begin position="362"/>
        <end position="384"/>
    </location>
</feature>
<proteinExistence type="inferred from homology"/>
<keyword evidence="4" id="KW-0472">Membrane</keyword>
<dbReference type="InterPro" id="IPR029044">
    <property type="entry name" value="Nucleotide-diphossugar_trans"/>
</dbReference>
<evidence type="ECO:0000256" key="2">
    <source>
        <dbReference type="ARBA" id="ARBA00022676"/>
    </source>
</evidence>
<keyword evidence="3" id="KW-0808">Transferase</keyword>
<evidence type="ECO:0000313" key="6">
    <source>
        <dbReference type="Proteomes" id="UP000178797"/>
    </source>
</evidence>
<name>A0A1F7RYA8_9BACT</name>
<dbReference type="Proteomes" id="UP000178797">
    <property type="component" value="Unassembled WGS sequence"/>
</dbReference>
<feature type="transmembrane region" description="Helical" evidence="4">
    <location>
        <begin position="43"/>
        <end position="67"/>
    </location>
</feature>
<sequence>MYIPTRYKLTVAGIFALLWLLVSVYISYPWIQDLSNLFHPVIAWVVVIGIAFIPGLANAFIIAGLFLDRRPEFDLQHDLPPVSLLIAAYNEEPNIGITLHSIIDQNYPNKVEVIVVNDGSKDNTAAVVMDIKNRYEKDNLTIKLINKEKNSGKADTLNTGLKDATYDLIVTLDGDSYLYKNSLVNLVTYMLNSSYDTSAVAGAVLVRNSRINWITKMQEWDYFHGIAVVKRIQSLFQGTLVAQGSYAIFKKSVLFEVGGWTDTMGEDIVLTWYLHKKGFKVRYAEKAIIFTNVPESYKQFFRQRRRWARGLIEAFKQHPKVLFKARQNVPFIWYNALFPFLDFVFAFAFVPGLIAAVFWQNYAIVSIMTLTLYPLALIINWFMFYKQKKVFRKMGLRVRKNMFGFIAYMFIYQFLMIPATLAGYTAETLNRKKSWGTK</sequence>
<evidence type="ECO:0000256" key="1">
    <source>
        <dbReference type="ARBA" id="ARBA00006739"/>
    </source>
</evidence>
<keyword evidence="2" id="KW-0328">Glycosyltransferase</keyword>
<accession>A0A1F7RYA8</accession>
<dbReference type="PANTHER" id="PTHR43630:SF1">
    <property type="entry name" value="POLY-BETA-1,6-N-ACETYL-D-GLUCOSAMINE SYNTHASE"/>
    <property type="match status" value="1"/>
</dbReference>